<evidence type="ECO:0000256" key="1">
    <source>
        <dbReference type="SAM" id="MobiDB-lite"/>
    </source>
</evidence>
<dbReference type="Proteomes" id="UP001448614">
    <property type="component" value="Unassembled WGS sequence"/>
</dbReference>
<reference evidence="2 3" key="1">
    <citation type="journal article" date="2024" name="Appl. Microbiol. Biotechnol.">
        <title>Biosynthetic gene clusters with biotechnological applications in novel Antarctic isolates from Actinomycetota.</title>
        <authorList>
            <person name="Bruna P."/>
            <person name="Nunez-Montero K."/>
            <person name="Contreras M.J."/>
            <person name="Leal K."/>
            <person name="Garcia M."/>
            <person name="Abanto M."/>
            <person name="Barrientos L."/>
        </authorList>
    </citation>
    <scope>NUCLEOTIDE SEQUENCE [LARGE SCALE GENOMIC DNA]</scope>
    <source>
        <strain evidence="2 3">Se16.17</strain>
    </source>
</reference>
<evidence type="ECO:0000313" key="2">
    <source>
        <dbReference type="EMBL" id="MEO3942024.1"/>
    </source>
</evidence>
<dbReference type="EMBL" id="JBBMFV010000004">
    <property type="protein sequence ID" value="MEO3942024.1"/>
    <property type="molecule type" value="Genomic_DNA"/>
</dbReference>
<dbReference type="RefSeq" id="WP_347782794.1">
    <property type="nucleotide sequence ID" value="NZ_JBBMFV010000004.1"/>
</dbReference>
<name>A0ABV0GU58_PAENI</name>
<gene>
    <name evidence="2" type="ORF">V3C41_13165</name>
</gene>
<feature type="region of interest" description="Disordered" evidence="1">
    <location>
        <begin position="1"/>
        <end position="23"/>
    </location>
</feature>
<protein>
    <submittedName>
        <fullName evidence="2">Uncharacterized protein</fullName>
    </submittedName>
</protein>
<keyword evidence="3" id="KW-1185">Reference proteome</keyword>
<sequence length="528" mass="55844">MGEATAIPSAAKTTVPNQKPPEPSYPISGYFITGSSRDATNYTKLADIKEFGGDTVITFGSSLRPASLETIPSDCVIEGMNCAKVAGESVSVDRYFTFLDGSTWNDSALKCPRDRKVTSNGQSYSVLVLPTAGTACNSPNGKYDVVVAGGGSPSASDPSRSLAAAATKLGMKYFAGMPAPVKRKDLAYLPDLSYLQTLGLFTERFLQYQASANNVGGLAGFYHHTEMPLTDSHTFDSVLTLYKSQNRAIKRFLPTRQAIVSPYIDARVNKTGISVEEARLGSKRIAQTAEGVGLNIAVQDGMGTGKGGAFTNLEADSGVDPYAATIVGNGAWGAKYLAPNRDYYLAAAAGTVGTNAVLWANLEGMAPATKMNTCGDSLRGQTTKARIDRQLQQVANAKKVISFMWDSYFTCKGTGTPLKGQVESSRTTPIITDTSFRPGTGELQIVGFNIRGGNARVKWTGGGGQPLERSARAAASDAAYGLQKGLNPKLEKITVFVGPTTLNASGVYSVRVTNGWGVASVEYLSQLP</sequence>
<comment type="caution">
    <text evidence="2">The sequence shown here is derived from an EMBL/GenBank/DDBJ whole genome shotgun (WGS) entry which is preliminary data.</text>
</comment>
<evidence type="ECO:0000313" key="3">
    <source>
        <dbReference type="Proteomes" id="UP001448614"/>
    </source>
</evidence>
<dbReference type="Gene3D" id="3.20.20.80">
    <property type="entry name" value="Glycosidases"/>
    <property type="match status" value="1"/>
</dbReference>
<accession>A0ABV0GU58</accession>
<proteinExistence type="predicted"/>
<organism evidence="2 3">
    <name type="scientific">Paenarthrobacter nicotinovorans</name>
    <name type="common">Arthrobacter nicotinovorans</name>
    <dbReference type="NCBI Taxonomy" id="29320"/>
    <lineage>
        <taxon>Bacteria</taxon>
        <taxon>Bacillati</taxon>
        <taxon>Actinomycetota</taxon>
        <taxon>Actinomycetes</taxon>
        <taxon>Micrococcales</taxon>
        <taxon>Micrococcaceae</taxon>
        <taxon>Paenarthrobacter</taxon>
    </lineage>
</organism>